<evidence type="ECO:0000256" key="1">
    <source>
        <dbReference type="SAM" id="SignalP"/>
    </source>
</evidence>
<keyword evidence="1" id="KW-0732">Signal</keyword>
<dbReference type="Gene3D" id="3.40.50.1980">
    <property type="entry name" value="Nitrogenase molybdenum iron protein domain"/>
    <property type="match status" value="2"/>
</dbReference>
<comment type="caution">
    <text evidence="3">The sequence shown here is derived from an EMBL/GenBank/DDBJ whole genome shotgun (WGS) entry which is preliminary data.</text>
</comment>
<dbReference type="PROSITE" id="PS51318">
    <property type="entry name" value="TAT"/>
    <property type="match status" value="1"/>
</dbReference>
<feature type="chain" id="PRO_5046552234" evidence="1">
    <location>
        <begin position="32"/>
        <end position="296"/>
    </location>
</feature>
<reference evidence="3 4" key="1">
    <citation type="journal article" date="2012" name="Genet. Mol. Biol.">
        <title>Analysis of 16S rRNA and mxaF genes revealing insights into Methylobacterium niche-specific plant association.</title>
        <authorList>
            <person name="Dourado M.N."/>
            <person name="Andreote F.D."/>
            <person name="Dini-Andreote F."/>
            <person name="Conti R."/>
            <person name="Araujo J.M."/>
            <person name="Araujo W.L."/>
        </authorList>
    </citation>
    <scope>NUCLEOTIDE SEQUENCE [LARGE SCALE GENOMIC DNA]</scope>
    <source>
        <strain evidence="3 4">SR1.6/4</strain>
    </source>
</reference>
<dbReference type="PROSITE" id="PS50983">
    <property type="entry name" value="FE_B12_PBP"/>
    <property type="match status" value="1"/>
</dbReference>
<dbReference type="InterPro" id="IPR002491">
    <property type="entry name" value="ABC_transptr_periplasmic_BD"/>
</dbReference>
<dbReference type="InterPro" id="IPR050902">
    <property type="entry name" value="ABC_Transporter_SBP"/>
</dbReference>
<feature type="signal peptide" evidence="1">
    <location>
        <begin position="1"/>
        <end position="31"/>
    </location>
</feature>
<accession>A0ABU7T641</accession>
<sequence>MTTNFPSPRLSRRAILGALLGAGVVSRPARAVSPAARIASLGGAVTEILWRLGAGSRIAIIDTTSVYPSEALREKPNAGYLRALSAEGLLSVGPDLVIAAEGAGPPAVLDQIREAGIPVTVIADRPTAEGVLEKIRTIGHQVGLDERAGALSRTVEAGFAALAERRARIARPARALVVLSLANGRVMAGGRDSTADGILALAGLQNAAAGLTGFKPITDEAIIAAAPDAVIVMSNGGHALAADTVFAEGTALAQTPAAAKRALIAMDGLALLGFGPRTPESAEALMRTVYPERAGD</sequence>
<name>A0ABU7T641_9HYPH</name>
<evidence type="ECO:0000313" key="3">
    <source>
        <dbReference type="EMBL" id="MEE7456008.1"/>
    </source>
</evidence>
<dbReference type="InterPro" id="IPR006311">
    <property type="entry name" value="TAT_signal"/>
</dbReference>
<dbReference type="EMBL" id="MLBY01000002">
    <property type="protein sequence ID" value="MEE7456008.1"/>
    <property type="molecule type" value="Genomic_DNA"/>
</dbReference>
<proteinExistence type="predicted"/>
<feature type="domain" description="Fe/B12 periplasmic-binding" evidence="2">
    <location>
        <begin position="37"/>
        <end position="293"/>
    </location>
</feature>
<dbReference type="Pfam" id="PF01497">
    <property type="entry name" value="Peripla_BP_2"/>
    <property type="match status" value="1"/>
</dbReference>
<dbReference type="PANTHER" id="PTHR30535">
    <property type="entry name" value="VITAMIN B12-BINDING PROTEIN"/>
    <property type="match status" value="1"/>
</dbReference>
<keyword evidence="4" id="KW-1185">Reference proteome</keyword>
<dbReference type="PANTHER" id="PTHR30535:SF4">
    <property type="entry name" value="HEMIN-BINDING PERIPLASMIC PROTEIN HMUT"/>
    <property type="match status" value="1"/>
</dbReference>
<organism evidence="3 4">
    <name type="scientific">Methylobacterium radiotolerans</name>
    <dbReference type="NCBI Taxonomy" id="31998"/>
    <lineage>
        <taxon>Bacteria</taxon>
        <taxon>Pseudomonadati</taxon>
        <taxon>Pseudomonadota</taxon>
        <taxon>Alphaproteobacteria</taxon>
        <taxon>Hyphomicrobiales</taxon>
        <taxon>Methylobacteriaceae</taxon>
        <taxon>Methylobacterium</taxon>
    </lineage>
</organism>
<evidence type="ECO:0000313" key="4">
    <source>
        <dbReference type="Proteomes" id="UP001349262"/>
    </source>
</evidence>
<gene>
    <name evidence="3" type="ORF">MRSR164_04040</name>
</gene>
<dbReference type="Proteomes" id="UP001349262">
    <property type="component" value="Unassembled WGS sequence"/>
</dbReference>
<protein>
    <submittedName>
        <fullName evidence="3">Hemin ABC transporter substrate-binding protein</fullName>
    </submittedName>
</protein>
<evidence type="ECO:0000259" key="2">
    <source>
        <dbReference type="PROSITE" id="PS50983"/>
    </source>
</evidence>
<dbReference type="SUPFAM" id="SSF53807">
    <property type="entry name" value="Helical backbone' metal receptor"/>
    <property type="match status" value="1"/>
</dbReference>